<evidence type="ECO:0000256" key="3">
    <source>
        <dbReference type="ARBA" id="ARBA00022490"/>
    </source>
</evidence>
<dbReference type="Proteomes" id="UP000035080">
    <property type="component" value="Chromosome"/>
</dbReference>
<dbReference type="Proteomes" id="UP000382577">
    <property type="component" value="Unassembled WGS sequence"/>
</dbReference>
<reference evidence="7 9" key="3">
    <citation type="submission" date="2019-08" db="EMBL/GenBank/DDBJ databases">
        <authorList>
            <person name="Peeters C."/>
        </authorList>
    </citation>
    <scope>NUCLEOTIDE SEQUENCE [LARGE SCALE GENOMIC DNA]</scope>
    <source>
        <strain evidence="7 9">LMG 31113</strain>
    </source>
</reference>
<evidence type="ECO:0000313" key="7">
    <source>
        <dbReference type="EMBL" id="VVE05750.1"/>
    </source>
</evidence>
<keyword evidence="7" id="KW-0282">Flagellum</keyword>
<dbReference type="AlphaFoldDB" id="A0A5E4V4L6"/>
<keyword evidence="4" id="KW-1005">Bacterial flagellum biogenesis</keyword>
<sequence length="125" mass="13761">MTYQQYHASDLDARIAGATPLQLMLILLDGLLDELARVRGHIEHSRHDARLRSVTKCLNLLNGLASHIDVADGPGVTQPLTTVYDFCMRGVAQASVELDLAKLDEVVAVITQLTQGWRALETRRG</sequence>
<evidence type="ECO:0000256" key="1">
    <source>
        <dbReference type="ARBA" id="ARBA00004514"/>
    </source>
</evidence>
<dbReference type="GO" id="GO:0044780">
    <property type="term" value="P:bacterial-type flagellum assembly"/>
    <property type="evidence" value="ECO:0007669"/>
    <property type="project" value="InterPro"/>
</dbReference>
<evidence type="ECO:0000256" key="2">
    <source>
        <dbReference type="ARBA" id="ARBA00008787"/>
    </source>
</evidence>
<gene>
    <name evidence="6" type="primary">fliS</name>
    <name evidence="7" type="ORF">PFI31113_02327</name>
    <name evidence="6" type="ORF">PI93_022825</name>
</gene>
<dbReference type="InterPro" id="IPR036584">
    <property type="entry name" value="FliS_sf"/>
</dbReference>
<dbReference type="EMBL" id="CABPRW010000005">
    <property type="protein sequence ID" value="VVE05750.1"/>
    <property type="molecule type" value="Genomic_DNA"/>
</dbReference>
<comment type="subcellular location">
    <subcellularLocation>
        <location evidence="1">Cytoplasm</location>
        <location evidence="1">Cytosol</location>
    </subcellularLocation>
</comment>
<dbReference type="Pfam" id="PF02561">
    <property type="entry name" value="FliS"/>
    <property type="match status" value="1"/>
</dbReference>
<dbReference type="OrthoDB" id="9792010at2"/>
<evidence type="ECO:0000313" key="6">
    <source>
        <dbReference type="EMBL" id="QHF15168.1"/>
    </source>
</evidence>
<evidence type="ECO:0000256" key="4">
    <source>
        <dbReference type="ARBA" id="ARBA00022795"/>
    </source>
</evidence>
<protein>
    <submittedName>
        <fullName evidence="7">Flagellar export chaperone FliS</fullName>
    </submittedName>
</protein>
<dbReference type="Gene3D" id="1.20.120.340">
    <property type="entry name" value="Flagellar protein FliS"/>
    <property type="match status" value="1"/>
</dbReference>
<dbReference type="RefSeq" id="WP_039372185.1">
    <property type="nucleotide sequence ID" value="NZ_CABPRW010000005.1"/>
</dbReference>
<evidence type="ECO:0000256" key="5">
    <source>
        <dbReference type="ARBA" id="ARBA00023186"/>
    </source>
</evidence>
<dbReference type="NCBIfam" id="TIGR00208">
    <property type="entry name" value="fliS"/>
    <property type="match status" value="1"/>
</dbReference>
<keyword evidence="7" id="KW-0969">Cilium</keyword>
<reference evidence="6 8" key="1">
    <citation type="journal article" date="2015" name="Genome Announc.">
        <title>Genome Sequences of Two Pandoraea pnomenusa Isolates Recovered 11 Months Apart from a Cystic Fibrosis Patient.</title>
        <authorList>
            <person name="Ee R."/>
            <person name="Ambrose M."/>
            <person name="Lazenby J."/>
            <person name="Williams P."/>
            <person name="Chan K.G."/>
            <person name="Roddam L."/>
        </authorList>
    </citation>
    <scope>NUCLEOTIDE SEQUENCE [LARGE SCALE GENOMIC DNA]</scope>
    <source>
        <strain evidence="6 8">6399</strain>
    </source>
</reference>
<comment type="similarity">
    <text evidence="2">Belongs to the FliS family.</text>
</comment>
<reference evidence="6" key="2">
    <citation type="submission" date="2019-07" db="EMBL/GenBank/DDBJ databases">
        <title>Complete Genome Sequences of Clinical Pandoraea fibrosis Isolates.</title>
        <authorList>
            <person name="Pitt M.E."/>
            <person name="Nguyen S.H."/>
            <person name="Duarte T.P.S."/>
            <person name="Roddam L.F."/>
            <person name="Blaskovich M.A.T."/>
            <person name="Cooper M.A."/>
            <person name="Coin L.J.M."/>
        </authorList>
    </citation>
    <scope>NUCLEOTIDE SEQUENCE</scope>
    <source>
        <strain evidence="6">6399</strain>
    </source>
</reference>
<organism evidence="7 9">
    <name type="scientific">Pandoraea fibrosis</name>
    <dbReference type="NCBI Taxonomy" id="1891094"/>
    <lineage>
        <taxon>Bacteria</taxon>
        <taxon>Pseudomonadati</taxon>
        <taxon>Pseudomonadota</taxon>
        <taxon>Betaproteobacteria</taxon>
        <taxon>Burkholderiales</taxon>
        <taxon>Burkholderiaceae</taxon>
        <taxon>Pandoraea</taxon>
    </lineage>
</organism>
<keyword evidence="5" id="KW-0143">Chaperone</keyword>
<keyword evidence="7" id="KW-0966">Cell projection</keyword>
<proteinExistence type="inferred from homology"/>
<evidence type="ECO:0000313" key="8">
    <source>
        <dbReference type="Proteomes" id="UP000035080"/>
    </source>
</evidence>
<dbReference type="PANTHER" id="PTHR34773:SF1">
    <property type="entry name" value="FLAGELLAR SECRETION CHAPERONE FLIS"/>
    <property type="match status" value="1"/>
</dbReference>
<dbReference type="PANTHER" id="PTHR34773">
    <property type="entry name" value="FLAGELLAR SECRETION CHAPERONE FLIS"/>
    <property type="match status" value="1"/>
</dbReference>
<evidence type="ECO:0000313" key="9">
    <source>
        <dbReference type="Proteomes" id="UP000382577"/>
    </source>
</evidence>
<dbReference type="PIRSF" id="PIRSF039090">
    <property type="entry name" value="Flis"/>
    <property type="match status" value="1"/>
</dbReference>
<dbReference type="GO" id="GO:0005829">
    <property type="term" value="C:cytosol"/>
    <property type="evidence" value="ECO:0007669"/>
    <property type="project" value="UniProtKB-SubCell"/>
</dbReference>
<dbReference type="InterPro" id="IPR003713">
    <property type="entry name" value="FliS"/>
</dbReference>
<accession>A0A5E4V4L6</accession>
<keyword evidence="3" id="KW-0963">Cytoplasm</keyword>
<keyword evidence="8" id="KW-1185">Reference proteome</keyword>
<dbReference type="SUPFAM" id="SSF101116">
    <property type="entry name" value="Flagellar export chaperone FliS"/>
    <property type="match status" value="1"/>
</dbReference>
<dbReference type="EMBL" id="CP047385">
    <property type="protein sequence ID" value="QHF15168.1"/>
    <property type="molecule type" value="Genomic_DNA"/>
</dbReference>
<name>A0A5E4V4L6_9BURK</name>